<evidence type="ECO:0000256" key="1">
    <source>
        <dbReference type="ARBA" id="ARBA00004502"/>
    </source>
</evidence>
<proteinExistence type="inferred from homology"/>
<name>A0A8C5ILL2_JUNHY</name>
<dbReference type="SUPFAM" id="SSF109775">
    <property type="entry name" value="Mannose-6-phosphate receptor binding protein 1 (Tip47), C-terminal domain"/>
    <property type="match status" value="1"/>
</dbReference>
<sequence>APPQPHKASPEEAAAVKEVANLSLVSSACEVVSADCDSSKESQPCLSSVCDAAEKGVQSVTQATASCVQPTLANLEPHVYAVSEYAAKGLEKLGEELPLVPKLMLPGTKELLSSTVAEVKESVSSGVLEALDVTRDTLQGSEGTATPAVTSVEPAVPQRGVLGAEAVLGTAEGDSLPTGNEELAQLAVSEEGMAALPLKQQQQHLDSLPEDLRLLAQLHSPARIQQLLLGLQGAMAQLHHMLKLIEALKQFNRKLQEEKAELHQMWLDWTRKYLKESGDESPSEPEEMECGTLLMASRISQQMQLSCSELVAAMQDLPCSLPDALQQAWCAIEELRAAFLGASSFQDLSGSVLAQSQRELAVVQEYIEELLDYLKNNTPLSGLVGPSSPREEEEDQSSKEEEEKAPDQWESHIRSVKLHKNELCT</sequence>
<dbReference type="GO" id="GO:0010890">
    <property type="term" value="P:positive regulation of triglyceride storage"/>
    <property type="evidence" value="ECO:0007669"/>
    <property type="project" value="TreeGrafter"/>
</dbReference>
<dbReference type="Gene3D" id="1.20.120.340">
    <property type="entry name" value="Flagellar protein FliS"/>
    <property type="match status" value="1"/>
</dbReference>
<dbReference type="PANTHER" id="PTHR14024:SF51">
    <property type="entry name" value="PERILIPIN-RELATED"/>
    <property type="match status" value="1"/>
</dbReference>
<dbReference type="Gene3D" id="3.30.720.170">
    <property type="entry name" value="Perilipin, alpha-beta domain"/>
    <property type="match status" value="1"/>
</dbReference>
<dbReference type="GO" id="GO:0019915">
    <property type="term" value="P:lipid storage"/>
    <property type="evidence" value="ECO:0007669"/>
    <property type="project" value="TreeGrafter"/>
</dbReference>
<dbReference type="PIRSF" id="PIRSF036881">
    <property type="entry name" value="PAT"/>
    <property type="match status" value="1"/>
</dbReference>
<dbReference type="Pfam" id="PF03036">
    <property type="entry name" value="Perilipin"/>
    <property type="match status" value="1"/>
</dbReference>
<evidence type="ECO:0000313" key="7">
    <source>
        <dbReference type="Proteomes" id="UP000694408"/>
    </source>
</evidence>
<protein>
    <recommendedName>
        <fullName evidence="4">Perilipin</fullName>
    </recommendedName>
</protein>
<comment type="subcellular location">
    <subcellularLocation>
        <location evidence="1">Lipid droplet</location>
    </subcellularLocation>
</comment>
<reference evidence="6" key="1">
    <citation type="submission" date="2025-08" db="UniProtKB">
        <authorList>
            <consortium name="Ensembl"/>
        </authorList>
    </citation>
    <scope>IDENTIFICATION</scope>
</reference>
<reference evidence="6" key="2">
    <citation type="submission" date="2025-09" db="UniProtKB">
        <authorList>
            <consortium name="Ensembl"/>
        </authorList>
    </citation>
    <scope>IDENTIFICATION</scope>
</reference>
<feature type="compositionally biased region" description="Basic and acidic residues" evidence="5">
    <location>
        <begin position="396"/>
        <end position="425"/>
    </location>
</feature>
<dbReference type="InterPro" id="IPR004279">
    <property type="entry name" value="Perilipin"/>
</dbReference>
<dbReference type="PANTHER" id="PTHR14024">
    <property type="entry name" value="PERILIPIN"/>
    <property type="match status" value="1"/>
</dbReference>
<dbReference type="OMA" id="ISSACDM"/>
<dbReference type="GO" id="GO:0005811">
    <property type="term" value="C:lipid droplet"/>
    <property type="evidence" value="ECO:0007669"/>
    <property type="project" value="UniProtKB-SubCell"/>
</dbReference>
<dbReference type="Ensembl" id="ENSJHYT00000007466.1">
    <property type="protein sequence ID" value="ENSJHYP00000006105.1"/>
    <property type="gene ID" value="ENSJHYG00000004950.1"/>
</dbReference>
<dbReference type="GO" id="GO:0005829">
    <property type="term" value="C:cytosol"/>
    <property type="evidence" value="ECO:0007669"/>
    <property type="project" value="TreeGrafter"/>
</dbReference>
<feature type="region of interest" description="Disordered" evidence="5">
    <location>
        <begin position="381"/>
        <end position="425"/>
    </location>
</feature>
<evidence type="ECO:0000256" key="5">
    <source>
        <dbReference type="SAM" id="MobiDB-lite"/>
    </source>
</evidence>
<evidence type="ECO:0000256" key="4">
    <source>
        <dbReference type="PIRNR" id="PIRNR036881"/>
    </source>
</evidence>
<accession>A0A8C5ILL2</accession>
<evidence type="ECO:0000313" key="6">
    <source>
        <dbReference type="Ensembl" id="ENSJHYP00000006105.1"/>
    </source>
</evidence>
<keyword evidence="7" id="KW-1185">Reference proteome</keyword>
<evidence type="ECO:0000256" key="2">
    <source>
        <dbReference type="ARBA" id="ARBA00006311"/>
    </source>
</evidence>
<organism evidence="6 7">
    <name type="scientific">Junco hyemalis</name>
    <name type="common">Dark-eyed junco</name>
    <dbReference type="NCBI Taxonomy" id="40217"/>
    <lineage>
        <taxon>Eukaryota</taxon>
        <taxon>Metazoa</taxon>
        <taxon>Chordata</taxon>
        <taxon>Craniata</taxon>
        <taxon>Vertebrata</taxon>
        <taxon>Euteleostomi</taxon>
        <taxon>Archelosauria</taxon>
        <taxon>Archosauria</taxon>
        <taxon>Dinosauria</taxon>
        <taxon>Saurischia</taxon>
        <taxon>Theropoda</taxon>
        <taxon>Coelurosauria</taxon>
        <taxon>Aves</taxon>
        <taxon>Neognathae</taxon>
        <taxon>Neoaves</taxon>
        <taxon>Telluraves</taxon>
        <taxon>Australaves</taxon>
        <taxon>Passeriformes</taxon>
        <taxon>Passerellidae</taxon>
        <taxon>Junco</taxon>
    </lineage>
</organism>
<evidence type="ECO:0000256" key="3">
    <source>
        <dbReference type="ARBA" id="ARBA00022677"/>
    </source>
</evidence>
<dbReference type="Proteomes" id="UP000694408">
    <property type="component" value="Unplaced"/>
</dbReference>
<comment type="similarity">
    <text evidence="2 4">Belongs to the perilipin family.</text>
</comment>
<dbReference type="AlphaFoldDB" id="A0A8C5ILL2"/>
<keyword evidence="3" id="KW-0551">Lipid droplet</keyword>